<dbReference type="GO" id="GO:0005615">
    <property type="term" value="C:extracellular space"/>
    <property type="evidence" value="ECO:0007669"/>
    <property type="project" value="TreeGrafter"/>
</dbReference>
<proteinExistence type="predicted"/>
<dbReference type="PANTHER" id="PTHR24373:SF397">
    <property type="entry name" value="IG-LIKE DOMAIN-CONTAINING PROTEIN"/>
    <property type="match status" value="1"/>
</dbReference>
<evidence type="ECO:0000313" key="5">
    <source>
        <dbReference type="EMBL" id="EDW76424.1"/>
    </source>
</evidence>
<keyword evidence="3" id="KW-1133">Transmembrane helix</keyword>
<feature type="transmembrane region" description="Helical" evidence="3">
    <location>
        <begin position="483"/>
        <end position="506"/>
    </location>
</feature>
<evidence type="ECO:0000256" key="3">
    <source>
        <dbReference type="SAM" id="Phobius"/>
    </source>
</evidence>
<dbReference type="Proteomes" id="UP000007798">
    <property type="component" value="Unassembled WGS sequence"/>
</dbReference>
<keyword evidence="3" id="KW-0472">Membrane</keyword>
<dbReference type="Gene3D" id="3.80.10.10">
    <property type="entry name" value="Ribonuclease Inhibitor"/>
    <property type="match status" value="1"/>
</dbReference>
<sequence length="654" mass="74582">MMMMTTKCVIIYMFLVSYGHVEGGTAVDVDNDDVSDMSPPSCIIHATLYKTPAIDRNPQDFGLPMDIDCTGNNNSARNEQFFDQSAQRVSGKNHVNLDGRQTPTLGSTSYGLEYLDNCLEMESLVIEGFKGDATLRLECLGSASLDKLEDITLQNNEFATLYGQSFEKVENLKRLQLIQNSLKYIESLENCDNMEELSILDETKLILGDAEILENLISLRKLNIKRIGKVKSEFFSSFNQSTQLRELSLEDVIIEPSHLLLETNSTELINLKLINCNLTSFGLEQWETSHLTHVNLSGNYLKDFSLTYEEGSSALISLDLSRNNLSSLNKNWFSDMNHLQYLFLTRNHLHQLSLREIMKFYPLSLMHIDLSWNNLMDLKETDKVNLQPSRQLQILIDNNPWSCQWLLNFSHTQPQLFRLFQYAKFISQINVNGLSCRPEEPKTLNTSAIYVHRQPHAHPHSNVSTFTVIYGNPMDYHRSQRSGALIIVFMLPLGIALLFLLLYLYLHCERLFHLSYYLSSFSCFGMDKSSSRPRFIDQVDIVRYPMANGNGNGNCESELVPDGYETPVSGAASICNCSGQRQSNCSRIHHVTYETLPYQLYAEIKEPEEQNDDECEAREKNITPSSTAPIYDHLSFVQEDELTSSTKKKLEEIA</sequence>
<keyword evidence="1 4" id="KW-0732">Signal</keyword>
<feature type="signal peptide" evidence="4">
    <location>
        <begin position="1"/>
        <end position="23"/>
    </location>
</feature>
<organism evidence="5 6">
    <name type="scientific">Drosophila willistoni</name>
    <name type="common">Fruit fly</name>
    <dbReference type="NCBI Taxonomy" id="7260"/>
    <lineage>
        <taxon>Eukaryota</taxon>
        <taxon>Metazoa</taxon>
        <taxon>Ecdysozoa</taxon>
        <taxon>Arthropoda</taxon>
        <taxon>Hexapoda</taxon>
        <taxon>Insecta</taxon>
        <taxon>Pterygota</taxon>
        <taxon>Neoptera</taxon>
        <taxon>Endopterygota</taxon>
        <taxon>Diptera</taxon>
        <taxon>Brachycera</taxon>
        <taxon>Muscomorpha</taxon>
        <taxon>Ephydroidea</taxon>
        <taxon>Drosophilidae</taxon>
        <taxon>Drosophila</taxon>
        <taxon>Sophophora</taxon>
    </lineage>
</organism>
<keyword evidence="6" id="KW-1185">Reference proteome</keyword>
<name>B4MV79_DROWI</name>
<dbReference type="FunCoup" id="B4MV79">
    <property type="interactions" value="17"/>
</dbReference>
<dbReference type="OrthoDB" id="676979at2759"/>
<protein>
    <recommendedName>
        <fullName evidence="7">LRRCT domain-containing protein</fullName>
    </recommendedName>
</protein>
<evidence type="ECO:0000256" key="4">
    <source>
        <dbReference type="SAM" id="SignalP"/>
    </source>
</evidence>
<keyword evidence="3" id="KW-0812">Transmembrane</keyword>
<dbReference type="STRING" id="7260.B4MV79"/>
<reference evidence="5 6" key="1">
    <citation type="journal article" date="2007" name="Nature">
        <title>Evolution of genes and genomes on the Drosophila phylogeny.</title>
        <authorList>
            <consortium name="Drosophila 12 Genomes Consortium"/>
            <person name="Clark A.G."/>
            <person name="Eisen M.B."/>
            <person name="Smith D.R."/>
            <person name="Bergman C.M."/>
            <person name="Oliver B."/>
            <person name="Markow T.A."/>
            <person name="Kaufman T.C."/>
            <person name="Kellis M."/>
            <person name="Gelbart W."/>
            <person name="Iyer V.N."/>
            <person name="Pollard D.A."/>
            <person name="Sackton T.B."/>
            <person name="Larracuente A.M."/>
            <person name="Singh N.D."/>
            <person name="Abad J.P."/>
            <person name="Abt D.N."/>
            <person name="Adryan B."/>
            <person name="Aguade M."/>
            <person name="Akashi H."/>
            <person name="Anderson W.W."/>
            <person name="Aquadro C.F."/>
            <person name="Ardell D.H."/>
            <person name="Arguello R."/>
            <person name="Artieri C.G."/>
            <person name="Barbash D.A."/>
            <person name="Barker D."/>
            <person name="Barsanti P."/>
            <person name="Batterham P."/>
            <person name="Batzoglou S."/>
            <person name="Begun D."/>
            <person name="Bhutkar A."/>
            <person name="Blanco E."/>
            <person name="Bosak S.A."/>
            <person name="Bradley R.K."/>
            <person name="Brand A.D."/>
            <person name="Brent M.R."/>
            <person name="Brooks A.N."/>
            <person name="Brown R.H."/>
            <person name="Butlin R.K."/>
            <person name="Caggese C."/>
            <person name="Calvi B.R."/>
            <person name="Bernardo de Carvalho A."/>
            <person name="Caspi A."/>
            <person name="Castrezana S."/>
            <person name="Celniker S.E."/>
            <person name="Chang J.L."/>
            <person name="Chapple C."/>
            <person name="Chatterji S."/>
            <person name="Chinwalla A."/>
            <person name="Civetta A."/>
            <person name="Clifton S.W."/>
            <person name="Comeron J.M."/>
            <person name="Costello J.C."/>
            <person name="Coyne J.A."/>
            <person name="Daub J."/>
            <person name="David R.G."/>
            <person name="Delcher A.L."/>
            <person name="Delehaunty K."/>
            <person name="Do C.B."/>
            <person name="Ebling H."/>
            <person name="Edwards K."/>
            <person name="Eickbush T."/>
            <person name="Evans J.D."/>
            <person name="Filipski A."/>
            <person name="Findeiss S."/>
            <person name="Freyhult E."/>
            <person name="Fulton L."/>
            <person name="Fulton R."/>
            <person name="Garcia A.C."/>
            <person name="Gardiner A."/>
            <person name="Garfield D.A."/>
            <person name="Garvin B.E."/>
            <person name="Gibson G."/>
            <person name="Gilbert D."/>
            <person name="Gnerre S."/>
            <person name="Godfrey J."/>
            <person name="Good R."/>
            <person name="Gotea V."/>
            <person name="Gravely B."/>
            <person name="Greenberg A.J."/>
            <person name="Griffiths-Jones S."/>
            <person name="Gross S."/>
            <person name="Guigo R."/>
            <person name="Gustafson E.A."/>
            <person name="Haerty W."/>
            <person name="Hahn M.W."/>
            <person name="Halligan D.L."/>
            <person name="Halpern A.L."/>
            <person name="Halter G.M."/>
            <person name="Han M.V."/>
            <person name="Heger A."/>
            <person name="Hillier L."/>
            <person name="Hinrichs A.S."/>
            <person name="Holmes I."/>
            <person name="Hoskins R.A."/>
            <person name="Hubisz M.J."/>
            <person name="Hultmark D."/>
            <person name="Huntley M.A."/>
            <person name="Jaffe D.B."/>
            <person name="Jagadeeshan S."/>
            <person name="Jeck W.R."/>
            <person name="Johnson J."/>
            <person name="Jones C.D."/>
            <person name="Jordan W.C."/>
            <person name="Karpen G.H."/>
            <person name="Kataoka E."/>
            <person name="Keightley P.D."/>
            <person name="Kheradpour P."/>
            <person name="Kirkness E.F."/>
            <person name="Koerich L.B."/>
            <person name="Kristiansen K."/>
            <person name="Kudrna D."/>
            <person name="Kulathinal R.J."/>
            <person name="Kumar S."/>
            <person name="Kwok R."/>
            <person name="Lander E."/>
            <person name="Langley C.H."/>
            <person name="Lapoint R."/>
            <person name="Lazzaro B.P."/>
            <person name="Lee S.J."/>
            <person name="Levesque L."/>
            <person name="Li R."/>
            <person name="Lin C.F."/>
            <person name="Lin M.F."/>
            <person name="Lindblad-Toh K."/>
            <person name="Llopart A."/>
            <person name="Long M."/>
            <person name="Low L."/>
            <person name="Lozovsky E."/>
            <person name="Lu J."/>
            <person name="Luo M."/>
            <person name="Machado C.A."/>
            <person name="Makalowski W."/>
            <person name="Marzo M."/>
            <person name="Matsuda M."/>
            <person name="Matzkin L."/>
            <person name="McAllister B."/>
            <person name="McBride C.S."/>
            <person name="McKernan B."/>
            <person name="McKernan K."/>
            <person name="Mendez-Lago M."/>
            <person name="Minx P."/>
            <person name="Mollenhauer M.U."/>
            <person name="Montooth K."/>
            <person name="Mount S.M."/>
            <person name="Mu X."/>
            <person name="Myers E."/>
            <person name="Negre B."/>
            <person name="Newfeld S."/>
            <person name="Nielsen R."/>
            <person name="Noor M.A."/>
            <person name="O'Grady P."/>
            <person name="Pachter L."/>
            <person name="Papaceit M."/>
            <person name="Parisi M.J."/>
            <person name="Parisi M."/>
            <person name="Parts L."/>
            <person name="Pedersen J.S."/>
            <person name="Pesole G."/>
            <person name="Phillippy A.M."/>
            <person name="Ponting C.P."/>
            <person name="Pop M."/>
            <person name="Porcelli D."/>
            <person name="Powell J.R."/>
            <person name="Prohaska S."/>
            <person name="Pruitt K."/>
            <person name="Puig M."/>
            <person name="Quesneville H."/>
            <person name="Ram K.R."/>
            <person name="Rand D."/>
            <person name="Rasmussen M.D."/>
            <person name="Reed L.K."/>
            <person name="Reenan R."/>
            <person name="Reily A."/>
            <person name="Remington K.A."/>
            <person name="Rieger T.T."/>
            <person name="Ritchie M.G."/>
            <person name="Robin C."/>
            <person name="Rogers Y.H."/>
            <person name="Rohde C."/>
            <person name="Rozas J."/>
            <person name="Rubenfield M.J."/>
            <person name="Ruiz A."/>
            <person name="Russo S."/>
            <person name="Salzberg S.L."/>
            <person name="Sanchez-Gracia A."/>
            <person name="Saranga D.J."/>
            <person name="Sato H."/>
            <person name="Schaeffer S.W."/>
            <person name="Schatz M.C."/>
            <person name="Schlenke T."/>
            <person name="Schwartz R."/>
            <person name="Segarra C."/>
            <person name="Singh R.S."/>
            <person name="Sirot L."/>
            <person name="Sirota M."/>
            <person name="Sisneros N.B."/>
            <person name="Smith C.D."/>
            <person name="Smith T.F."/>
            <person name="Spieth J."/>
            <person name="Stage D.E."/>
            <person name="Stark A."/>
            <person name="Stephan W."/>
            <person name="Strausberg R.L."/>
            <person name="Strempel S."/>
            <person name="Sturgill D."/>
            <person name="Sutton G."/>
            <person name="Sutton G.G."/>
            <person name="Tao W."/>
            <person name="Teichmann S."/>
            <person name="Tobari Y.N."/>
            <person name="Tomimura Y."/>
            <person name="Tsolas J.M."/>
            <person name="Valente V.L."/>
            <person name="Venter E."/>
            <person name="Venter J.C."/>
            <person name="Vicario S."/>
            <person name="Vieira F.G."/>
            <person name="Vilella A.J."/>
            <person name="Villasante A."/>
            <person name="Walenz B."/>
            <person name="Wang J."/>
            <person name="Wasserman M."/>
            <person name="Watts T."/>
            <person name="Wilson D."/>
            <person name="Wilson R.K."/>
            <person name="Wing R.A."/>
            <person name="Wolfner M.F."/>
            <person name="Wong A."/>
            <person name="Wong G.K."/>
            <person name="Wu C.I."/>
            <person name="Wu G."/>
            <person name="Yamamoto D."/>
            <person name="Yang H.P."/>
            <person name="Yang S.P."/>
            <person name="Yorke J.A."/>
            <person name="Yoshida K."/>
            <person name="Zdobnov E."/>
            <person name="Zhang P."/>
            <person name="Zhang Y."/>
            <person name="Zimin A.V."/>
            <person name="Baldwin J."/>
            <person name="Abdouelleil A."/>
            <person name="Abdulkadir J."/>
            <person name="Abebe A."/>
            <person name="Abera B."/>
            <person name="Abreu J."/>
            <person name="Acer S.C."/>
            <person name="Aftuck L."/>
            <person name="Alexander A."/>
            <person name="An P."/>
            <person name="Anderson E."/>
            <person name="Anderson S."/>
            <person name="Arachi H."/>
            <person name="Azer M."/>
            <person name="Bachantsang P."/>
            <person name="Barry A."/>
            <person name="Bayul T."/>
            <person name="Berlin A."/>
            <person name="Bessette D."/>
            <person name="Bloom T."/>
            <person name="Blye J."/>
            <person name="Boguslavskiy L."/>
            <person name="Bonnet C."/>
            <person name="Boukhgalter B."/>
            <person name="Bourzgui I."/>
            <person name="Brown A."/>
            <person name="Cahill P."/>
            <person name="Channer S."/>
            <person name="Cheshatsang Y."/>
            <person name="Chuda L."/>
            <person name="Citroen M."/>
            <person name="Collymore A."/>
            <person name="Cooke P."/>
            <person name="Costello M."/>
            <person name="D'Aco K."/>
            <person name="Daza R."/>
            <person name="De Haan G."/>
            <person name="DeGray S."/>
            <person name="DeMaso C."/>
            <person name="Dhargay N."/>
            <person name="Dooley K."/>
            <person name="Dooley E."/>
            <person name="Doricent M."/>
            <person name="Dorje P."/>
            <person name="Dorjee K."/>
            <person name="Dupes A."/>
            <person name="Elong R."/>
            <person name="Falk J."/>
            <person name="Farina A."/>
            <person name="Faro S."/>
            <person name="Ferguson D."/>
            <person name="Fisher S."/>
            <person name="Foley C.D."/>
            <person name="Franke A."/>
            <person name="Friedrich D."/>
            <person name="Gadbois L."/>
            <person name="Gearin G."/>
            <person name="Gearin C.R."/>
            <person name="Giannoukos G."/>
            <person name="Goode T."/>
            <person name="Graham J."/>
            <person name="Grandbois E."/>
            <person name="Grewal S."/>
            <person name="Gyaltsen K."/>
            <person name="Hafez N."/>
            <person name="Hagos B."/>
            <person name="Hall J."/>
            <person name="Henson C."/>
            <person name="Hollinger A."/>
            <person name="Honan T."/>
            <person name="Huard M.D."/>
            <person name="Hughes L."/>
            <person name="Hurhula B."/>
            <person name="Husby M.E."/>
            <person name="Kamat A."/>
            <person name="Kanga B."/>
            <person name="Kashin S."/>
            <person name="Khazanovich D."/>
            <person name="Kisner P."/>
            <person name="Lance K."/>
            <person name="Lara M."/>
            <person name="Lee W."/>
            <person name="Lennon N."/>
            <person name="Letendre F."/>
            <person name="LeVine R."/>
            <person name="Lipovsky A."/>
            <person name="Liu X."/>
            <person name="Liu J."/>
            <person name="Liu S."/>
            <person name="Lokyitsang T."/>
            <person name="Lokyitsang Y."/>
            <person name="Lubonja R."/>
            <person name="Lui A."/>
            <person name="MacDonald P."/>
            <person name="Magnisalis V."/>
            <person name="Maru K."/>
            <person name="Matthews C."/>
            <person name="McCusker W."/>
            <person name="McDonough S."/>
            <person name="Mehta T."/>
            <person name="Meldrim J."/>
            <person name="Meneus L."/>
            <person name="Mihai O."/>
            <person name="Mihalev A."/>
            <person name="Mihova T."/>
            <person name="Mittelman R."/>
            <person name="Mlenga V."/>
            <person name="Montmayeur A."/>
            <person name="Mulrain L."/>
            <person name="Navidi A."/>
            <person name="Naylor J."/>
            <person name="Negash T."/>
            <person name="Nguyen T."/>
            <person name="Nguyen N."/>
            <person name="Nicol R."/>
            <person name="Norbu C."/>
            <person name="Norbu N."/>
            <person name="Novod N."/>
            <person name="O'Neill B."/>
            <person name="Osman S."/>
            <person name="Markiewicz E."/>
            <person name="Oyono O.L."/>
            <person name="Patti C."/>
            <person name="Phunkhang P."/>
            <person name="Pierre F."/>
            <person name="Priest M."/>
            <person name="Raghuraman S."/>
            <person name="Rege F."/>
            <person name="Reyes R."/>
            <person name="Rise C."/>
            <person name="Rogov P."/>
            <person name="Ross K."/>
            <person name="Ryan E."/>
            <person name="Settipalli S."/>
            <person name="Shea T."/>
            <person name="Sherpa N."/>
            <person name="Shi L."/>
            <person name="Shih D."/>
            <person name="Sparrow T."/>
            <person name="Spaulding J."/>
            <person name="Stalker J."/>
            <person name="Stange-Thomann N."/>
            <person name="Stavropoulos S."/>
            <person name="Stone C."/>
            <person name="Strader C."/>
            <person name="Tesfaye S."/>
            <person name="Thomson T."/>
            <person name="Thoulutsang Y."/>
            <person name="Thoulutsang D."/>
            <person name="Topham K."/>
            <person name="Topping I."/>
            <person name="Tsamla T."/>
            <person name="Vassiliev H."/>
            <person name="Vo A."/>
            <person name="Wangchuk T."/>
            <person name="Wangdi T."/>
            <person name="Weiand M."/>
            <person name="Wilkinson J."/>
            <person name="Wilson A."/>
            <person name="Yadav S."/>
            <person name="Young G."/>
            <person name="Yu Q."/>
            <person name="Zembek L."/>
            <person name="Zhong D."/>
            <person name="Zimmer A."/>
            <person name="Zwirko Z."/>
            <person name="Jaffe D.B."/>
            <person name="Alvarez P."/>
            <person name="Brockman W."/>
            <person name="Butler J."/>
            <person name="Chin C."/>
            <person name="Gnerre S."/>
            <person name="Grabherr M."/>
            <person name="Kleber M."/>
            <person name="Mauceli E."/>
            <person name="MacCallum I."/>
        </authorList>
    </citation>
    <scope>NUCLEOTIDE SEQUENCE [LARGE SCALE GENOMIC DNA]</scope>
    <source>
        <strain evidence="6">Tucson 14030-0811.24</strain>
    </source>
</reference>
<dbReference type="EMBL" id="CH963857">
    <property type="protein sequence ID" value="EDW76424.1"/>
    <property type="molecule type" value="Genomic_DNA"/>
</dbReference>
<dbReference type="KEGG" id="dwi:6641827"/>
<feature type="region of interest" description="Disordered" evidence="2">
    <location>
        <begin position="608"/>
        <end position="631"/>
    </location>
</feature>
<dbReference type="AlphaFoldDB" id="B4MV79"/>
<evidence type="ECO:0008006" key="7">
    <source>
        <dbReference type="Google" id="ProtNLM"/>
    </source>
</evidence>
<evidence type="ECO:0000256" key="2">
    <source>
        <dbReference type="SAM" id="MobiDB-lite"/>
    </source>
</evidence>
<dbReference type="eggNOG" id="KOG0619">
    <property type="taxonomic scope" value="Eukaryota"/>
</dbReference>
<dbReference type="PhylomeDB" id="B4MV79"/>
<dbReference type="Pfam" id="PF13855">
    <property type="entry name" value="LRR_8"/>
    <property type="match status" value="1"/>
</dbReference>
<dbReference type="PROSITE" id="PS51450">
    <property type="entry name" value="LRR"/>
    <property type="match status" value="1"/>
</dbReference>
<evidence type="ECO:0000313" key="6">
    <source>
        <dbReference type="Proteomes" id="UP000007798"/>
    </source>
</evidence>
<feature type="chain" id="PRO_5002815193" description="LRRCT domain-containing protein" evidence="4">
    <location>
        <begin position="24"/>
        <end position="654"/>
    </location>
</feature>
<dbReference type="HOGENOM" id="CLU_414050_0_0_1"/>
<dbReference type="OMA" id="RATLYMT"/>
<dbReference type="InterPro" id="IPR050328">
    <property type="entry name" value="Dev_Immune_Receptor"/>
</dbReference>
<accession>B4MV79</accession>
<evidence type="ECO:0000256" key="1">
    <source>
        <dbReference type="ARBA" id="ARBA00022729"/>
    </source>
</evidence>
<dbReference type="InterPro" id="IPR032675">
    <property type="entry name" value="LRR_dom_sf"/>
</dbReference>
<gene>
    <name evidence="5" type="primary">Dwil\GK15450</name>
    <name evidence="5" type="ORF">Dwil_GK15450</name>
</gene>
<dbReference type="GO" id="GO:0031012">
    <property type="term" value="C:extracellular matrix"/>
    <property type="evidence" value="ECO:0007669"/>
    <property type="project" value="TreeGrafter"/>
</dbReference>
<dbReference type="PANTHER" id="PTHR24373">
    <property type="entry name" value="SLIT RELATED LEUCINE-RICH REPEAT NEURONAL PROTEIN"/>
    <property type="match status" value="1"/>
</dbReference>
<dbReference type="InterPro" id="IPR001611">
    <property type="entry name" value="Leu-rich_rpt"/>
</dbReference>
<dbReference type="SUPFAM" id="SSF52058">
    <property type="entry name" value="L domain-like"/>
    <property type="match status" value="1"/>
</dbReference>
<dbReference type="InParanoid" id="B4MV79"/>